<gene>
    <name evidence="3" type="ORF">CK556_02670</name>
</gene>
<feature type="transmembrane region" description="Helical" evidence="1">
    <location>
        <begin position="213"/>
        <end position="231"/>
    </location>
</feature>
<evidence type="ECO:0000256" key="1">
    <source>
        <dbReference type="SAM" id="Phobius"/>
    </source>
</evidence>
<feature type="domain" description="Phosphatidic acid phosphatase type 2/haloperoxidase" evidence="2">
    <location>
        <begin position="157"/>
        <end position="282"/>
    </location>
</feature>
<accession>A0A249SNS4</accession>
<feature type="transmembrane region" description="Helical" evidence="1">
    <location>
        <begin position="57"/>
        <end position="77"/>
    </location>
</feature>
<dbReference type="InterPro" id="IPR036938">
    <property type="entry name" value="PAP2/HPO_sf"/>
</dbReference>
<dbReference type="SUPFAM" id="SSF48317">
    <property type="entry name" value="Acid phosphatase/Vanadium-dependent haloperoxidase"/>
    <property type="match status" value="1"/>
</dbReference>
<keyword evidence="4" id="KW-1185">Reference proteome</keyword>
<keyword evidence="1" id="KW-1133">Transmembrane helix</keyword>
<keyword evidence="1" id="KW-0472">Membrane</keyword>
<dbReference type="InterPro" id="IPR000326">
    <property type="entry name" value="PAP2/HPO"/>
</dbReference>
<dbReference type="AlphaFoldDB" id="A0A249SNS4"/>
<feature type="transmembrane region" description="Helical" evidence="1">
    <location>
        <begin position="89"/>
        <end position="109"/>
    </location>
</feature>
<dbReference type="Gene3D" id="1.20.144.10">
    <property type="entry name" value="Phosphatidic acid phosphatase type 2/haloperoxidase"/>
    <property type="match status" value="1"/>
</dbReference>
<dbReference type="PANTHER" id="PTHR14969:SF13">
    <property type="entry name" value="AT30094P"/>
    <property type="match status" value="1"/>
</dbReference>
<dbReference type="Proteomes" id="UP000232229">
    <property type="component" value="Chromosome"/>
</dbReference>
<dbReference type="GO" id="GO:0042392">
    <property type="term" value="F:sphingosine-1-phosphate phosphatase activity"/>
    <property type="evidence" value="ECO:0007669"/>
    <property type="project" value="TreeGrafter"/>
</dbReference>
<evidence type="ECO:0000259" key="2">
    <source>
        <dbReference type="SMART" id="SM00014"/>
    </source>
</evidence>
<dbReference type="KEGG" id="mchc:CK556_02670"/>
<feature type="transmembrane region" description="Helical" evidence="1">
    <location>
        <begin position="267"/>
        <end position="286"/>
    </location>
</feature>
<feature type="transmembrane region" description="Helical" evidence="1">
    <location>
        <begin position="12"/>
        <end position="37"/>
    </location>
</feature>
<reference evidence="3 4" key="1">
    <citation type="submission" date="2017-08" db="EMBL/GenBank/DDBJ databases">
        <title>Complete Genome Sequence of Mesoplasma chauliocola.</title>
        <authorList>
            <person name="Knight T.F.Jr."/>
            <person name="Citino T."/>
        </authorList>
    </citation>
    <scope>NUCLEOTIDE SEQUENCE [LARGE SCALE GENOMIC DNA]</scope>
    <source>
        <strain evidence="3 4">CHPA-2</strain>
    </source>
</reference>
<feature type="transmembrane region" description="Helical" evidence="1">
    <location>
        <begin position="236"/>
        <end position="255"/>
    </location>
</feature>
<sequence length="298" mass="34554">MKLKLDKKILKTPYLYVTATIFALLIIVFLLGTFLDAQIAQNIYKENSWYGYAFDKFGQLTFLIPINFCIIGIFVFLSDKRKEWDVQLNIFKIVYFTLIYAGTIMYIFSPLIRKNSKPYELSIDIVNTIIFYSIFILTIVFYKMNPKFTEQKNFIFKVCLVIGFVITISLTTEILKNVFSRPRPINSVISGELEYREWWNITYANGFGKNKSFPSGHTTSAITILGLALLFKKDSLYYYGIILISFISAILVGTSRMVLAKHFLTDITFACIMAYSWFLFFENYLVKVISKKFGGNNE</sequence>
<dbReference type="RefSeq" id="WP_027875567.1">
    <property type="nucleotide sequence ID" value="NZ_CP023173.1"/>
</dbReference>
<name>A0A249SNS4_9MOLU</name>
<keyword evidence="1" id="KW-0812">Transmembrane</keyword>
<dbReference type="Pfam" id="PF01569">
    <property type="entry name" value="PAP2"/>
    <property type="match status" value="1"/>
</dbReference>
<evidence type="ECO:0000313" key="4">
    <source>
        <dbReference type="Proteomes" id="UP000232229"/>
    </source>
</evidence>
<evidence type="ECO:0000313" key="3">
    <source>
        <dbReference type="EMBL" id="ASZ09243.1"/>
    </source>
</evidence>
<organism evidence="3 4">
    <name type="scientific">Mesoplasma chauliocola</name>
    <dbReference type="NCBI Taxonomy" id="216427"/>
    <lineage>
        <taxon>Bacteria</taxon>
        <taxon>Bacillati</taxon>
        <taxon>Mycoplasmatota</taxon>
        <taxon>Mollicutes</taxon>
        <taxon>Entomoplasmatales</taxon>
        <taxon>Entomoplasmataceae</taxon>
        <taxon>Mesoplasma</taxon>
    </lineage>
</organism>
<feature type="transmembrane region" description="Helical" evidence="1">
    <location>
        <begin position="121"/>
        <end position="142"/>
    </location>
</feature>
<dbReference type="SMART" id="SM00014">
    <property type="entry name" value="acidPPc"/>
    <property type="match status" value="1"/>
</dbReference>
<dbReference type="EMBL" id="CP023173">
    <property type="protein sequence ID" value="ASZ09243.1"/>
    <property type="molecule type" value="Genomic_DNA"/>
</dbReference>
<protein>
    <recommendedName>
        <fullName evidence="2">Phosphatidic acid phosphatase type 2/haloperoxidase domain-containing protein</fullName>
    </recommendedName>
</protein>
<dbReference type="PANTHER" id="PTHR14969">
    <property type="entry name" value="SPHINGOSINE-1-PHOSPHATE PHOSPHOHYDROLASE"/>
    <property type="match status" value="1"/>
</dbReference>
<proteinExistence type="predicted"/>
<dbReference type="STRING" id="1336232.GCA_000518825_01213"/>
<feature type="transmembrane region" description="Helical" evidence="1">
    <location>
        <begin position="154"/>
        <end position="175"/>
    </location>
</feature>